<protein>
    <submittedName>
        <fullName evidence="1">DivIVA domain-containing protein</fullName>
    </submittedName>
</protein>
<dbReference type="Gene3D" id="6.10.250.660">
    <property type="match status" value="1"/>
</dbReference>
<sequence length="106" mass="11275">MSIFLVFIAIAVVGAVAFAVVGRQPPGGGLAVPAHPAGLVEPAPSLPAVLLPDDPHPSDVDKIRFAPALRGYRMDQVDEVLEKLASALADRDEIIADLRRTRQDSR</sequence>
<name>A0ABW4QAW7_9MICC</name>
<evidence type="ECO:0000313" key="2">
    <source>
        <dbReference type="Proteomes" id="UP001597307"/>
    </source>
</evidence>
<proteinExistence type="predicted"/>
<comment type="caution">
    <text evidence="1">The sequence shown here is derived from an EMBL/GenBank/DDBJ whole genome shotgun (WGS) entry which is preliminary data.</text>
</comment>
<keyword evidence="2" id="KW-1185">Reference proteome</keyword>
<reference evidence="2" key="1">
    <citation type="journal article" date="2019" name="Int. J. Syst. Evol. Microbiol.">
        <title>The Global Catalogue of Microorganisms (GCM) 10K type strain sequencing project: providing services to taxonomists for standard genome sequencing and annotation.</title>
        <authorList>
            <consortium name="The Broad Institute Genomics Platform"/>
            <consortium name="The Broad Institute Genome Sequencing Center for Infectious Disease"/>
            <person name="Wu L."/>
            <person name="Ma J."/>
        </authorList>
    </citation>
    <scope>NUCLEOTIDE SEQUENCE [LARGE SCALE GENOMIC DNA]</scope>
    <source>
        <strain evidence="2">JCM 11496</strain>
    </source>
</reference>
<dbReference type="NCBIfam" id="TIGR03544">
    <property type="entry name" value="DivI1A_domain"/>
    <property type="match status" value="1"/>
</dbReference>
<dbReference type="EMBL" id="JBHUGA010000061">
    <property type="protein sequence ID" value="MFD1847887.1"/>
    <property type="molecule type" value="Genomic_DNA"/>
</dbReference>
<organism evidence="1 2">
    <name type="scientific">Arthrobacter flavus</name>
    <dbReference type="NCBI Taxonomy" id="95172"/>
    <lineage>
        <taxon>Bacteria</taxon>
        <taxon>Bacillati</taxon>
        <taxon>Actinomycetota</taxon>
        <taxon>Actinomycetes</taxon>
        <taxon>Micrococcales</taxon>
        <taxon>Micrococcaceae</taxon>
        <taxon>Arthrobacter</taxon>
    </lineage>
</organism>
<dbReference type="Proteomes" id="UP001597307">
    <property type="component" value="Unassembled WGS sequence"/>
</dbReference>
<accession>A0ABW4QAW7</accession>
<gene>
    <name evidence="1" type="ORF">ACFSFX_14950</name>
</gene>
<evidence type="ECO:0000313" key="1">
    <source>
        <dbReference type="EMBL" id="MFD1847887.1"/>
    </source>
</evidence>
<dbReference type="RefSeq" id="WP_343881384.1">
    <property type="nucleotide sequence ID" value="NZ_BAAAIJ010000056.1"/>
</dbReference>
<dbReference type="InterPro" id="IPR019933">
    <property type="entry name" value="DivIVA_domain"/>
</dbReference>